<proteinExistence type="predicted"/>
<dbReference type="PANTHER" id="PTHR33545">
    <property type="entry name" value="UPF0750 MEMBRANE PROTEIN YITT-RELATED"/>
    <property type="match status" value="1"/>
</dbReference>
<evidence type="ECO:0000256" key="1">
    <source>
        <dbReference type="ARBA" id="ARBA00004651"/>
    </source>
</evidence>
<sequence length="192" mass="20946">MLKKGIAIIIGSFLLGIGINGFIVPYHLLDGGMVGIGLIMKYIWGYKVGLTIIILSVPIYLMAWIYYRSYFFNSLHGMLVSAFVIDLLGPLRYSFHLPPLYSALLGGLLVGTGVGLMLRFETSTGGTDLIAQLLTQWISLNVGILIFLIDTVIIMIGGFVFSKEILLYSIITISAVGFATSSMTLKGKEVIQ</sequence>
<keyword evidence="4 6" id="KW-1133">Transmembrane helix</keyword>
<accession>A0A263BYD0</accession>
<keyword evidence="8" id="KW-1185">Reference proteome</keyword>
<evidence type="ECO:0000313" key="8">
    <source>
        <dbReference type="Proteomes" id="UP000217083"/>
    </source>
</evidence>
<dbReference type="PANTHER" id="PTHR33545:SF5">
    <property type="entry name" value="UPF0750 MEMBRANE PROTEIN YITT"/>
    <property type="match status" value="1"/>
</dbReference>
<feature type="transmembrane region" description="Helical" evidence="6">
    <location>
        <begin position="48"/>
        <end position="67"/>
    </location>
</feature>
<gene>
    <name evidence="7" type="ORF">CIB95_00715</name>
</gene>
<feature type="transmembrane region" description="Helical" evidence="6">
    <location>
        <begin position="74"/>
        <end position="93"/>
    </location>
</feature>
<dbReference type="EMBL" id="NPIA01000001">
    <property type="protein sequence ID" value="OZM58729.1"/>
    <property type="molecule type" value="Genomic_DNA"/>
</dbReference>
<protein>
    <recommendedName>
        <fullName evidence="9">YitT family protein</fullName>
    </recommendedName>
</protein>
<reference evidence="8" key="1">
    <citation type="submission" date="2017-08" db="EMBL/GenBank/DDBJ databases">
        <authorList>
            <person name="Huang Z."/>
        </authorList>
    </citation>
    <scope>NUCLEOTIDE SEQUENCE [LARGE SCALE GENOMIC DNA]</scope>
    <source>
        <strain evidence="8">SA5d-4</strain>
    </source>
</reference>
<dbReference type="GO" id="GO:0005886">
    <property type="term" value="C:plasma membrane"/>
    <property type="evidence" value="ECO:0007669"/>
    <property type="project" value="UniProtKB-SubCell"/>
</dbReference>
<keyword evidence="2" id="KW-1003">Cell membrane</keyword>
<dbReference type="Proteomes" id="UP000217083">
    <property type="component" value="Unassembled WGS sequence"/>
</dbReference>
<evidence type="ECO:0000256" key="2">
    <source>
        <dbReference type="ARBA" id="ARBA00022475"/>
    </source>
</evidence>
<dbReference type="InterPro" id="IPR051461">
    <property type="entry name" value="UPF0750_membrane"/>
</dbReference>
<comment type="subcellular location">
    <subcellularLocation>
        <location evidence="1">Cell membrane</location>
        <topology evidence="1">Multi-pass membrane protein</topology>
    </subcellularLocation>
</comment>
<organism evidence="7 8">
    <name type="scientific">Lottiidibacillus patelloidae</name>
    <dbReference type="NCBI Taxonomy" id="2670334"/>
    <lineage>
        <taxon>Bacteria</taxon>
        <taxon>Bacillati</taxon>
        <taxon>Bacillota</taxon>
        <taxon>Bacilli</taxon>
        <taxon>Bacillales</taxon>
        <taxon>Bacillaceae</taxon>
        <taxon>Lottiidibacillus</taxon>
    </lineage>
</organism>
<reference evidence="7 8" key="2">
    <citation type="submission" date="2017-09" db="EMBL/GenBank/DDBJ databases">
        <title>Bacillus patelloidae sp. nov., isolated from the intestinal tract of a marine limpet.</title>
        <authorList>
            <person name="Liu R."/>
            <person name="Dong C."/>
            <person name="Shao Z."/>
        </authorList>
    </citation>
    <scope>NUCLEOTIDE SEQUENCE [LARGE SCALE GENOMIC DNA]</scope>
    <source>
        <strain evidence="7 8">SA5d-4</strain>
    </source>
</reference>
<evidence type="ECO:0000313" key="7">
    <source>
        <dbReference type="EMBL" id="OZM58729.1"/>
    </source>
</evidence>
<evidence type="ECO:0000256" key="3">
    <source>
        <dbReference type="ARBA" id="ARBA00022692"/>
    </source>
</evidence>
<evidence type="ECO:0000256" key="5">
    <source>
        <dbReference type="ARBA" id="ARBA00023136"/>
    </source>
</evidence>
<dbReference type="InterPro" id="IPR003740">
    <property type="entry name" value="YitT"/>
</dbReference>
<comment type="caution">
    <text evidence="7">The sequence shown here is derived from an EMBL/GenBank/DDBJ whole genome shotgun (WGS) entry which is preliminary data.</text>
</comment>
<evidence type="ECO:0008006" key="9">
    <source>
        <dbReference type="Google" id="ProtNLM"/>
    </source>
</evidence>
<dbReference type="AlphaFoldDB" id="A0A263BYD0"/>
<keyword evidence="3 6" id="KW-0812">Transmembrane</keyword>
<keyword evidence="5 6" id="KW-0472">Membrane</keyword>
<dbReference type="Pfam" id="PF02588">
    <property type="entry name" value="YitT_membrane"/>
    <property type="match status" value="1"/>
</dbReference>
<name>A0A263BYD0_9BACI</name>
<evidence type="ECO:0000256" key="6">
    <source>
        <dbReference type="SAM" id="Phobius"/>
    </source>
</evidence>
<feature type="transmembrane region" description="Helical" evidence="6">
    <location>
        <begin position="99"/>
        <end position="118"/>
    </location>
</feature>
<feature type="transmembrane region" description="Helical" evidence="6">
    <location>
        <begin position="138"/>
        <end position="159"/>
    </location>
</feature>
<evidence type="ECO:0000256" key="4">
    <source>
        <dbReference type="ARBA" id="ARBA00022989"/>
    </source>
</evidence>
<feature type="transmembrane region" description="Helical" evidence="6">
    <location>
        <begin position="7"/>
        <end position="28"/>
    </location>
</feature>
<feature type="transmembrane region" description="Helical" evidence="6">
    <location>
        <begin position="165"/>
        <end position="185"/>
    </location>
</feature>